<accession>A0A2Z4ZF48</accession>
<gene>
    <name evidence="1" type="ORF">CEQ51_21365</name>
</gene>
<dbReference type="Proteomes" id="UP000251666">
    <property type="component" value="Chromosome"/>
</dbReference>
<name>A0A2Z4ZF48_9PSED</name>
<dbReference type="EMBL" id="CP022202">
    <property type="protein sequence ID" value="AXA62518.1"/>
    <property type="molecule type" value="Genomic_DNA"/>
</dbReference>
<sequence length="233" mass="25076">MYIRMSQNCDRVVILKSVSLAVAAFDANGDPLKGVRKSTTIQIASFDLLEPIAHPEIPLEQAVEFESWRSTQVSRIHKAFIEAAAAGKLGGTPLLKTRSSQGDQAAKVGEFSGIIQPIIEVQAGLIRGALTGQRSEPAFPKGPVDGVDAQSIISSILEISSRILRHQHRTGLKGDDLYSLNELLDIRAAWSALGASMEDDVTGQGKVEGDRNGRNAAKEGRAMFKDLRKSITG</sequence>
<organism evidence="1 2">
    <name type="scientific">Pseudomonas thivervalensis</name>
    <dbReference type="NCBI Taxonomy" id="86265"/>
    <lineage>
        <taxon>Bacteria</taxon>
        <taxon>Pseudomonadati</taxon>
        <taxon>Pseudomonadota</taxon>
        <taxon>Gammaproteobacteria</taxon>
        <taxon>Pseudomonadales</taxon>
        <taxon>Pseudomonadaceae</taxon>
        <taxon>Pseudomonas</taxon>
    </lineage>
</organism>
<protein>
    <submittedName>
        <fullName evidence="1">Uncharacterized protein</fullName>
    </submittedName>
</protein>
<evidence type="ECO:0000313" key="1">
    <source>
        <dbReference type="EMBL" id="AXA62518.1"/>
    </source>
</evidence>
<dbReference type="RefSeq" id="WP_208665557.1">
    <property type="nucleotide sequence ID" value="NZ_CP022201.1"/>
</dbReference>
<keyword evidence="2" id="KW-1185">Reference proteome</keyword>
<dbReference type="KEGG" id="pthv:CE140_20815"/>
<evidence type="ECO:0000313" key="2">
    <source>
        <dbReference type="Proteomes" id="UP000251666"/>
    </source>
</evidence>
<dbReference type="AlphaFoldDB" id="A0A2Z4ZF48"/>
<proteinExistence type="predicted"/>
<reference evidence="2" key="1">
    <citation type="journal article" date="2021" name="Front. Microbiol.">
        <title>Genomic Analysis of the 1-Aminocyclopropane-1-Carboxylate Deaminase-Producing Pseudomonas thivervalensis SC5 Reveals Its Multifaceted Roles in Soil and in Beneficial Interactions With Plants.</title>
        <authorList>
            <person name="Nascimento F.X."/>
            <person name="Uron P."/>
            <person name="Glick B.R."/>
            <person name="Giachini A."/>
            <person name="Rossi M.J."/>
        </authorList>
    </citation>
    <scope>NUCLEOTIDE SEQUENCE [LARGE SCALE GENOMIC DNA]</scope>
    <source>
        <strain evidence="2">PLM3</strain>
    </source>
</reference>